<dbReference type="EnsemblMetazoa" id="CPIJ016146-RA">
    <property type="protein sequence ID" value="CPIJ016146-PA"/>
    <property type="gene ID" value="CPIJ016146"/>
</dbReference>
<dbReference type="SUPFAM" id="SSF81383">
    <property type="entry name" value="F-box domain"/>
    <property type="match status" value="1"/>
</dbReference>
<dbReference type="EMBL" id="DS232556">
    <property type="protein sequence ID" value="EDS43420.1"/>
    <property type="molecule type" value="Genomic_DNA"/>
</dbReference>
<gene>
    <name evidence="3" type="primary">6049752</name>
    <name evidence="2" type="ORF">CpipJ_CPIJ016146</name>
</gene>
<dbReference type="OrthoDB" id="8183731at2759"/>
<name>B0X9Z4_CULQU</name>
<dbReference type="VEuPathDB" id="VectorBase:CPIJ016146"/>
<dbReference type="AlphaFoldDB" id="B0X9Z4"/>
<sequence length="300" mass="33981">MSNLPDDNINAELPTILDLPTEILEIIFSHLQFKDRMSASLVCRRWSGTAIPLRKVLLKIAGCWDRSVYGTFLASDRPYRHLEVHNIVSEIRYTSKLISKFRDSLETLEVESVYERNWMNELGGLPRLQELCLKCPLVVKSPAAWRAKRPCRSMRSLTIDEIDGSDFAFLNAFGVLNDRLLQDLKALPKLRDIKFTGKMLDLNDPAESATIDQIQKVELRTSVRIDDDQLLQLTKVFPAMDSFLIGCITNCTAAGVEAAKKQLPKCSFQIYGHRAPVYSVKTWSDSESTDLDTDSDSDFS</sequence>
<dbReference type="KEGG" id="cqu:CpipJ_CPIJ016146"/>
<reference evidence="2" key="1">
    <citation type="submission" date="2007-03" db="EMBL/GenBank/DDBJ databases">
        <title>Annotation of Culex pipiens quinquefasciatus.</title>
        <authorList>
            <consortium name="The Broad Institute Genome Sequencing Platform"/>
            <person name="Atkinson P.W."/>
            <person name="Hemingway J."/>
            <person name="Christensen B.M."/>
            <person name="Higgs S."/>
            <person name="Kodira C."/>
            <person name="Hannick L."/>
            <person name="Megy K."/>
            <person name="O'Leary S."/>
            <person name="Pearson M."/>
            <person name="Haas B.J."/>
            <person name="Mauceli E."/>
            <person name="Wortman J.R."/>
            <person name="Lee N.H."/>
            <person name="Guigo R."/>
            <person name="Stanke M."/>
            <person name="Alvarado L."/>
            <person name="Amedeo P."/>
            <person name="Antoine C.H."/>
            <person name="Arensburger P."/>
            <person name="Bidwell S.L."/>
            <person name="Crawford M."/>
            <person name="Camaro F."/>
            <person name="Devon K."/>
            <person name="Engels R."/>
            <person name="Hammond M."/>
            <person name="Howarth C."/>
            <person name="Koehrsen M."/>
            <person name="Lawson D."/>
            <person name="Montgomery P."/>
            <person name="Nene V."/>
            <person name="Nusbaum C."/>
            <person name="Puiu D."/>
            <person name="Romero-Severson J."/>
            <person name="Severson D.W."/>
            <person name="Shumway M."/>
            <person name="Sisk P."/>
            <person name="Stolte C."/>
            <person name="Zeng Q."/>
            <person name="Eisenstadt E."/>
            <person name="Fraser-Liggett C."/>
            <person name="Strausberg R."/>
            <person name="Galagan J."/>
            <person name="Birren B."/>
            <person name="Collins F.H."/>
        </authorList>
    </citation>
    <scope>NUCLEOTIDE SEQUENCE [LARGE SCALE GENOMIC DNA]</scope>
    <source>
        <strain evidence="2">JHB</strain>
    </source>
</reference>
<dbReference type="Pfam" id="PF00646">
    <property type="entry name" value="F-box"/>
    <property type="match status" value="1"/>
</dbReference>
<dbReference type="InParanoid" id="B0X9Z4"/>
<dbReference type="InterPro" id="IPR001810">
    <property type="entry name" value="F-box_dom"/>
</dbReference>
<dbReference type="Gene3D" id="1.20.1280.50">
    <property type="match status" value="1"/>
</dbReference>
<dbReference type="SMART" id="SM00256">
    <property type="entry name" value="FBOX"/>
    <property type="match status" value="1"/>
</dbReference>
<evidence type="ECO:0000313" key="3">
    <source>
        <dbReference type="EnsemblMetazoa" id="CPIJ016146-PA"/>
    </source>
</evidence>
<organism>
    <name type="scientific">Culex quinquefasciatus</name>
    <name type="common">Southern house mosquito</name>
    <name type="synonym">Culex pungens</name>
    <dbReference type="NCBI Taxonomy" id="7176"/>
    <lineage>
        <taxon>Eukaryota</taxon>
        <taxon>Metazoa</taxon>
        <taxon>Ecdysozoa</taxon>
        <taxon>Arthropoda</taxon>
        <taxon>Hexapoda</taxon>
        <taxon>Insecta</taxon>
        <taxon>Pterygota</taxon>
        <taxon>Neoptera</taxon>
        <taxon>Endopterygota</taxon>
        <taxon>Diptera</taxon>
        <taxon>Nematocera</taxon>
        <taxon>Culicoidea</taxon>
        <taxon>Culicidae</taxon>
        <taxon>Culicinae</taxon>
        <taxon>Culicini</taxon>
        <taxon>Culex</taxon>
        <taxon>Culex</taxon>
    </lineage>
</organism>
<dbReference type="Proteomes" id="UP000002320">
    <property type="component" value="Unassembled WGS sequence"/>
</dbReference>
<evidence type="ECO:0000313" key="2">
    <source>
        <dbReference type="EMBL" id="EDS43420.1"/>
    </source>
</evidence>
<proteinExistence type="predicted"/>
<evidence type="ECO:0000259" key="1">
    <source>
        <dbReference type="PROSITE" id="PS50181"/>
    </source>
</evidence>
<dbReference type="PROSITE" id="PS50181">
    <property type="entry name" value="FBOX"/>
    <property type="match status" value="1"/>
</dbReference>
<dbReference type="VEuPathDB" id="VectorBase:CQUJHB018048"/>
<dbReference type="InterPro" id="IPR032675">
    <property type="entry name" value="LRR_dom_sf"/>
</dbReference>
<feature type="domain" description="F-box" evidence="1">
    <location>
        <begin position="13"/>
        <end position="60"/>
    </location>
</feature>
<keyword evidence="4" id="KW-1185">Reference proteome</keyword>
<reference evidence="3" key="2">
    <citation type="submission" date="2021-02" db="UniProtKB">
        <authorList>
            <consortium name="EnsemblMetazoa"/>
        </authorList>
    </citation>
    <scope>IDENTIFICATION</scope>
    <source>
        <strain evidence="3">JHB</strain>
    </source>
</reference>
<dbReference type="Gene3D" id="3.80.10.10">
    <property type="entry name" value="Ribonuclease Inhibitor"/>
    <property type="match status" value="1"/>
</dbReference>
<accession>B0X9Z4</accession>
<evidence type="ECO:0000313" key="4">
    <source>
        <dbReference type="Proteomes" id="UP000002320"/>
    </source>
</evidence>
<protein>
    <submittedName>
        <fullName evidence="2">Predicted protein</fullName>
    </submittedName>
</protein>
<dbReference type="HOGENOM" id="CLU_928301_0_0_1"/>
<dbReference type="InterPro" id="IPR036047">
    <property type="entry name" value="F-box-like_dom_sf"/>
</dbReference>